<keyword evidence="2" id="KW-0560">Oxidoreductase</keyword>
<name>A0ABT2MV63_9CYAN</name>
<reference evidence="5 6" key="1">
    <citation type="journal article" date="2022" name="Front. Microbiol.">
        <title>High genomic differentiation and limited gene flow indicate recent cryptic speciation within the genus Laspinema (cyanobacteria).</title>
        <authorList>
            <person name="Stanojkovic A."/>
            <person name="Skoupy S."/>
            <person name="Skaloud P."/>
            <person name="Dvorak P."/>
        </authorList>
    </citation>
    <scope>NUCLEOTIDE SEQUENCE [LARGE SCALE GENOMIC DNA]</scope>
    <source>
        <strain evidence="5 6">D2a</strain>
    </source>
</reference>
<dbReference type="SUPFAM" id="SSF51735">
    <property type="entry name" value="NAD(P)-binding Rossmann-fold domains"/>
    <property type="match status" value="1"/>
</dbReference>
<protein>
    <submittedName>
        <fullName evidence="5">SDR family oxidoreductase</fullName>
    </submittedName>
</protein>
<proteinExistence type="inferred from homology"/>
<feature type="domain" description="Ketoreductase" evidence="4">
    <location>
        <begin position="7"/>
        <end position="190"/>
    </location>
</feature>
<organism evidence="5 6">
    <name type="scientific">Laspinema palackyanum D2a</name>
    <dbReference type="NCBI Taxonomy" id="2953684"/>
    <lineage>
        <taxon>Bacteria</taxon>
        <taxon>Bacillati</taxon>
        <taxon>Cyanobacteriota</taxon>
        <taxon>Cyanophyceae</taxon>
        <taxon>Oscillatoriophycideae</taxon>
        <taxon>Oscillatoriales</taxon>
        <taxon>Laspinemataceae</taxon>
        <taxon>Laspinema</taxon>
        <taxon>Laspinema palackyanum</taxon>
    </lineage>
</organism>
<gene>
    <name evidence="5" type="ORF">NG799_19010</name>
</gene>
<dbReference type="InterPro" id="IPR002347">
    <property type="entry name" value="SDR_fam"/>
</dbReference>
<dbReference type="PRINTS" id="PR00081">
    <property type="entry name" value="GDHRDH"/>
</dbReference>
<dbReference type="PANTHER" id="PTHR44196">
    <property type="entry name" value="DEHYDROGENASE/REDUCTASE SDR FAMILY MEMBER 7B"/>
    <property type="match status" value="1"/>
</dbReference>
<dbReference type="Pfam" id="PF00106">
    <property type="entry name" value="adh_short"/>
    <property type="match status" value="1"/>
</dbReference>
<evidence type="ECO:0000313" key="5">
    <source>
        <dbReference type="EMBL" id="MCT7968402.1"/>
    </source>
</evidence>
<dbReference type="Proteomes" id="UP001525890">
    <property type="component" value="Unassembled WGS sequence"/>
</dbReference>
<dbReference type="PANTHER" id="PTHR44196:SF1">
    <property type="entry name" value="DEHYDROGENASE_REDUCTASE SDR FAMILY MEMBER 7B"/>
    <property type="match status" value="1"/>
</dbReference>
<evidence type="ECO:0000256" key="3">
    <source>
        <dbReference type="RuleBase" id="RU000363"/>
    </source>
</evidence>
<comment type="similarity">
    <text evidence="1 3">Belongs to the short-chain dehydrogenases/reductases (SDR) family.</text>
</comment>
<keyword evidence="6" id="KW-1185">Reference proteome</keyword>
<dbReference type="Gene3D" id="3.40.50.720">
    <property type="entry name" value="NAD(P)-binding Rossmann-like Domain"/>
    <property type="match status" value="1"/>
</dbReference>
<evidence type="ECO:0000256" key="2">
    <source>
        <dbReference type="ARBA" id="ARBA00023002"/>
    </source>
</evidence>
<dbReference type="PRINTS" id="PR00080">
    <property type="entry name" value="SDRFAMILY"/>
</dbReference>
<dbReference type="RefSeq" id="WP_368007920.1">
    <property type="nucleotide sequence ID" value="NZ_JAMXFF010000031.1"/>
</dbReference>
<dbReference type="InterPro" id="IPR020904">
    <property type="entry name" value="Sc_DH/Rdtase_CS"/>
</dbReference>
<dbReference type="InterPro" id="IPR057326">
    <property type="entry name" value="KR_dom"/>
</dbReference>
<dbReference type="SMART" id="SM00822">
    <property type="entry name" value="PKS_KR"/>
    <property type="match status" value="1"/>
</dbReference>
<comment type="caution">
    <text evidence="5">The sequence shown here is derived from an EMBL/GenBank/DDBJ whole genome shotgun (WGS) entry which is preliminary data.</text>
</comment>
<sequence>MINLNQKTAIITGASSGIGRATALLLAEAGVQVVLVSRRSEQLKELSDRIFSTGGTAVAIPTDITDCQQVQIMVQTVLDKFGRIDILVNSAGLIDVAPTTEASVERWQELIQVNLLGTMYCCHAVAPVMQEQQQGHIVNVSSVAGRTASAGVSAYNASKWGVGAFSEALRQELCKSGVRVTVVEPGWVETPLYDEIASGAMQERIARWQEGIGEPLLPEDVAGAIWFALSQPQRVNVNEILLRPTGQVN</sequence>
<accession>A0ABT2MV63</accession>
<evidence type="ECO:0000256" key="1">
    <source>
        <dbReference type="ARBA" id="ARBA00006484"/>
    </source>
</evidence>
<dbReference type="PROSITE" id="PS00061">
    <property type="entry name" value="ADH_SHORT"/>
    <property type="match status" value="1"/>
</dbReference>
<dbReference type="EMBL" id="JAMXFF010000031">
    <property type="protein sequence ID" value="MCT7968402.1"/>
    <property type="molecule type" value="Genomic_DNA"/>
</dbReference>
<dbReference type="InterPro" id="IPR036291">
    <property type="entry name" value="NAD(P)-bd_dom_sf"/>
</dbReference>
<evidence type="ECO:0000313" key="6">
    <source>
        <dbReference type="Proteomes" id="UP001525890"/>
    </source>
</evidence>
<evidence type="ECO:0000259" key="4">
    <source>
        <dbReference type="SMART" id="SM00822"/>
    </source>
</evidence>